<protein>
    <submittedName>
        <fullName evidence="1">Uncharacterized protein</fullName>
    </submittedName>
</protein>
<evidence type="ECO:0000313" key="1">
    <source>
        <dbReference type="EMBL" id="GAA2142135.1"/>
    </source>
</evidence>
<keyword evidence="2" id="KW-1185">Reference proteome</keyword>
<sequence>MLILDMHRMNGRVGWATRRKSGVRQVRCAMAMKPEMTWNAKDSFVSYVEALDLELPDPRIQQLSPLHAVFPASHAR</sequence>
<proteinExistence type="predicted"/>
<accession>A0ABN2ZH28</accession>
<comment type="caution">
    <text evidence="1">The sequence shown here is derived from an EMBL/GenBank/DDBJ whole genome shotgun (WGS) entry which is preliminary data.</text>
</comment>
<reference evidence="1 2" key="1">
    <citation type="journal article" date="2019" name="Int. J. Syst. Evol. Microbiol.">
        <title>The Global Catalogue of Microorganisms (GCM) 10K type strain sequencing project: providing services to taxonomists for standard genome sequencing and annotation.</title>
        <authorList>
            <consortium name="The Broad Institute Genomics Platform"/>
            <consortium name="The Broad Institute Genome Sequencing Center for Infectious Disease"/>
            <person name="Wu L."/>
            <person name="Ma J."/>
        </authorList>
    </citation>
    <scope>NUCLEOTIDE SEQUENCE [LARGE SCALE GENOMIC DNA]</scope>
    <source>
        <strain evidence="1 2">JCM 15921</strain>
    </source>
</reference>
<dbReference type="RefSeq" id="WP_344367378.1">
    <property type="nucleotide sequence ID" value="NZ_BAAAQB010000038.1"/>
</dbReference>
<dbReference type="Proteomes" id="UP001500102">
    <property type="component" value="Unassembled WGS sequence"/>
</dbReference>
<gene>
    <name evidence="1" type="ORF">GCM10009825_31360</name>
</gene>
<organism evidence="1 2">
    <name type="scientific">Arthrobacter humicola</name>
    <dbReference type="NCBI Taxonomy" id="409291"/>
    <lineage>
        <taxon>Bacteria</taxon>
        <taxon>Bacillati</taxon>
        <taxon>Actinomycetota</taxon>
        <taxon>Actinomycetes</taxon>
        <taxon>Micrococcales</taxon>
        <taxon>Micrococcaceae</taxon>
        <taxon>Arthrobacter</taxon>
    </lineage>
</organism>
<dbReference type="EMBL" id="BAAAQB010000038">
    <property type="protein sequence ID" value="GAA2142135.1"/>
    <property type="molecule type" value="Genomic_DNA"/>
</dbReference>
<evidence type="ECO:0000313" key="2">
    <source>
        <dbReference type="Proteomes" id="UP001500102"/>
    </source>
</evidence>
<name>A0ABN2ZH28_9MICC</name>